<reference evidence="1 2" key="1">
    <citation type="journal article" date="2019" name="Int. J. Syst. Evol. Microbiol.">
        <title>The Global Catalogue of Microorganisms (GCM) 10K type strain sequencing project: providing services to taxonomists for standard genome sequencing and annotation.</title>
        <authorList>
            <consortium name="The Broad Institute Genomics Platform"/>
            <consortium name="The Broad Institute Genome Sequencing Center for Infectious Disease"/>
            <person name="Wu L."/>
            <person name="Ma J."/>
        </authorList>
    </citation>
    <scope>NUCLEOTIDE SEQUENCE [LARGE SCALE GENOMIC DNA]</scope>
    <source>
        <strain evidence="1 2">JCM 15974</strain>
    </source>
</reference>
<evidence type="ECO:0000313" key="2">
    <source>
        <dbReference type="Proteomes" id="UP001501758"/>
    </source>
</evidence>
<keyword evidence="2" id="KW-1185">Reference proteome</keyword>
<proteinExistence type="predicted"/>
<dbReference type="Proteomes" id="UP001501758">
    <property type="component" value="Unassembled WGS sequence"/>
</dbReference>
<dbReference type="RefSeq" id="WP_343913713.1">
    <property type="nucleotide sequence ID" value="NZ_BAAAGE010000003.1"/>
</dbReference>
<sequence>MKKTKYKEHLSFPEHPAIPFDVHFLSIKEKDKRNTPEKFQYMKKYKSEGAIMDFYKKNSNILDLS</sequence>
<dbReference type="EMBL" id="BAAAGE010000003">
    <property type="protein sequence ID" value="GAA0728015.1"/>
    <property type="molecule type" value="Genomic_DNA"/>
</dbReference>
<evidence type="ECO:0000313" key="1">
    <source>
        <dbReference type="EMBL" id="GAA0728015.1"/>
    </source>
</evidence>
<protein>
    <submittedName>
        <fullName evidence="1">Uncharacterized protein</fullName>
    </submittedName>
</protein>
<name>A0ABN1J446_9FLAO</name>
<accession>A0ABN1J446</accession>
<organism evidence="1 2">
    <name type="scientific">Aquimarina litoralis</name>
    <dbReference type="NCBI Taxonomy" id="584605"/>
    <lineage>
        <taxon>Bacteria</taxon>
        <taxon>Pseudomonadati</taxon>
        <taxon>Bacteroidota</taxon>
        <taxon>Flavobacteriia</taxon>
        <taxon>Flavobacteriales</taxon>
        <taxon>Flavobacteriaceae</taxon>
        <taxon>Aquimarina</taxon>
    </lineage>
</organism>
<comment type="caution">
    <text evidence="1">The sequence shown here is derived from an EMBL/GenBank/DDBJ whole genome shotgun (WGS) entry which is preliminary data.</text>
</comment>
<gene>
    <name evidence="1" type="ORF">GCM10009430_36730</name>
</gene>